<evidence type="ECO:0000256" key="19">
    <source>
        <dbReference type="ARBA" id="ARBA00047588"/>
    </source>
</evidence>
<evidence type="ECO:0000256" key="14">
    <source>
        <dbReference type="ARBA" id="ARBA00037002"/>
    </source>
</evidence>
<evidence type="ECO:0000256" key="9">
    <source>
        <dbReference type="ARBA" id="ARBA00022946"/>
    </source>
</evidence>
<evidence type="ECO:0000313" key="26">
    <source>
        <dbReference type="Proteomes" id="UP000306229"/>
    </source>
</evidence>
<dbReference type="SUPFAM" id="SSF54637">
    <property type="entry name" value="Thioesterase/thiol ester dehydrase-isomerase"/>
    <property type="match status" value="1"/>
</dbReference>
<keyword evidence="9" id="KW-0809">Transit peptide</keyword>
<evidence type="ECO:0000256" key="7">
    <source>
        <dbReference type="ARBA" id="ARBA00022801"/>
    </source>
</evidence>
<comment type="catalytic activity">
    <reaction evidence="19">
        <text>octanoyl-CoA + H2O = octanoate + CoA + H(+)</text>
        <dbReference type="Rhea" id="RHEA:30143"/>
        <dbReference type="ChEBI" id="CHEBI:15377"/>
        <dbReference type="ChEBI" id="CHEBI:15378"/>
        <dbReference type="ChEBI" id="CHEBI:25646"/>
        <dbReference type="ChEBI" id="CHEBI:57287"/>
        <dbReference type="ChEBI" id="CHEBI:57386"/>
    </reaction>
    <physiologicalReaction direction="left-to-right" evidence="19">
        <dbReference type="Rhea" id="RHEA:30144"/>
    </physiologicalReaction>
</comment>
<evidence type="ECO:0000256" key="10">
    <source>
        <dbReference type="ARBA" id="ARBA00023098"/>
    </source>
</evidence>
<evidence type="ECO:0000256" key="6">
    <source>
        <dbReference type="ARBA" id="ARBA00022703"/>
    </source>
</evidence>
<evidence type="ECO:0000256" key="23">
    <source>
        <dbReference type="ARBA" id="ARBA00048180"/>
    </source>
</evidence>
<dbReference type="InterPro" id="IPR006683">
    <property type="entry name" value="Thioestr_dom"/>
</dbReference>
<keyword evidence="12" id="KW-0966">Cell projection</keyword>
<dbReference type="EC" id="3.1.2.2" evidence="16"/>
<keyword evidence="5" id="KW-0963">Cytoplasm</keyword>
<proteinExistence type="inferred from homology"/>
<organism evidence="25 26">
    <name type="scientific">Aureibaculum algae</name>
    <dbReference type="NCBI Taxonomy" id="2584122"/>
    <lineage>
        <taxon>Bacteria</taxon>
        <taxon>Pseudomonadati</taxon>
        <taxon>Bacteroidota</taxon>
        <taxon>Flavobacteriia</taxon>
        <taxon>Flavobacteriales</taxon>
        <taxon>Flavobacteriaceae</taxon>
        <taxon>Aureibaculum</taxon>
    </lineage>
</organism>
<comment type="similarity">
    <text evidence="15">Belongs to the THEM4/THEM5 thioesterase family.</text>
</comment>
<evidence type="ECO:0000256" key="2">
    <source>
        <dbReference type="ARBA" id="ARBA00004496"/>
    </source>
</evidence>
<evidence type="ECO:0000256" key="16">
    <source>
        <dbReference type="ARBA" id="ARBA00038848"/>
    </source>
</evidence>
<evidence type="ECO:0000256" key="11">
    <source>
        <dbReference type="ARBA" id="ARBA00023136"/>
    </source>
</evidence>
<accession>A0A5B7TSL3</accession>
<feature type="domain" description="Thioesterase" evidence="24">
    <location>
        <begin position="59"/>
        <end position="139"/>
    </location>
</feature>
<comment type="catalytic activity">
    <reaction evidence="20">
        <text>hexadecanoyl-CoA + H2O = hexadecanoate + CoA + H(+)</text>
        <dbReference type="Rhea" id="RHEA:16645"/>
        <dbReference type="ChEBI" id="CHEBI:7896"/>
        <dbReference type="ChEBI" id="CHEBI:15377"/>
        <dbReference type="ChEBI" id="CHEBI:15378"/>
        <dbReference type="ChEBI" id="CHEBI:57287"/>
        <dbReference type="ChEBI" id="CHEBI:57379"/>
        <dbReference type="EC" id="3.1.2.2"/>
    </reaction>
    <physiologicalReaction direction="left-to-right" evidence="20">
        <dbReference type="Rhea" id="RHEA:16646"/>
    </physiologicalReaction>
</comment>
<dbReference type="PANTHER" id="PTHR12418:SF19">
    <property type="entry name" value="ACYL-COENZYME A THIOESTERASE THEM4"/>
    <property type="match status" value="1"/>
</dbReference>
<evidence type="ECO:0000256" key="12">
    <source>
        <dbReference type="ARBA" id="ARBA00023273"/>
    </source>
</evidence>
<dbReference type="AlphaFoldDB" id="A0A5B7TSL3"/>
<evidence type="ECO:0000256" key="22">
    <source>
        <dbReference type="ARBA" id="ARBA00048074"/>
    </source>
</evidence>
<dbReference type="GO" id="GO:0016020">
    <property type="term" value="C:membrane"/>
    <property type="evidence" value="ECO:0007669"/>
    <property type="project" value="UniProtKB-SubCell"/>
</dbReference>
<name>A0A5B7TSL3_9FLAO</name>
<evidence type="ECO:0000313" key="25">
    <source>
        <dbReference type="EMBL" id="QCX38184.1"/>
    </source>
</evidence>
<keyword evidence="7" id="KW-0378">Hydrolase</keyword>
<evidence type="ECO:0000256" key="18">
    <source>
        <dbReference type="ARBA" id="ARBA00043210"/>
    </source>
</evidence>
<dbReference type="Gene3D" id="3.10.129.10">
    <property type="entry name" value="Hotdog Thioesterase"/>
    <property type="match status" value="1"/>
</dbReference>
<dbReference type="InterPro" id="IPR029069">
    <property type="entry name" value="HotDog_dom_sf"/>
</dbReference>
<evidence type="ECO:0000256" key="1">
    <source>
        <dbReference type="ARBA" id="ARBA00004170"/>
    </source>
</evidence>
<dbReference type="EMBL" id="CP040749">
    <property type="protein sequence ID" value="QCX38184.1"/>
    <property type="molecule type" value="Genomic_DNA"/>
</dbReference>
<evidence type="ECO:0000259" key="24">
    <source>
        <dbReference type="Pfam" id="PF03061"/>
    </source>
</evidence>
<dbReference type="Proteomes" id="UP000306229">
    <property type="component" value="Chromosome"/>
</dbReference>
<protein>
    <recommendedName>
        <fullName evidence="17">Acyl-coenzyme A thioesterase THEM4</fullName>
        <ecNumber evidence="16">3.1.2.2</ecNumber>
    </recommendedName>
    <alternativeName>
        <fullName evidence="18">Thioesterase superfamily member 4</fullName>
    </alternativeName>
</protein>
<comment type="catalytic activity">
    <reaction evidence="22">
        <text>dodecanoyl-CoA + H2O = dodecanoate + CoA + H(+)</text>
        <dbReference type="Rhea" id="RHEA:30135"/>
        <dbReference type="ChEBI" id="CHEBI:15377"/>
        <dbReference type="ChEBI" id="CHEBI:15378"/>
        <dbReference type="ChEBI" id="CHEBI:18262"/>
        <dbReference type="ChEBI" id="CHEBI:57287"/>
        <dbReference type="ChEBI" id="CHEBI:57375"/>
    </reaction>
    <physiologicalReaction direction="left-to-right" evidence="22">
        <dbReference type="Rhea" id="RHEA:30136"/>
    </physiologicalReaction>
</comment>
<reference evidence="25 26" key="1">
    <citation type="submission" date="2019-05" db="EMBL/GenBank/DDBJ databases">
        <title>Algicella ahnfeltiae gen. nov., sp. nov., a novel marine bacterium of the family Flavobacteriaceae isolated from a red alga.</title>
        <authorList>
            <person name="Nedashkovskaya O.I."/>
            <person name="Kukhlevskiy A.D."/>
            <person name="Kim S.-G."/>
            <person name="Zhukova N.V."/>
            <person name="Mikhailov V.V."/>
        </authorList>
    </citation>
    <scope>NUCLEOTIDE SEQUENCE [LARGE SCALE GENOMIC DNA]</scope>
    <source>
        <strain evidence="25 26">10Alg115</strain>
    </source>
</reference>
<dbReference type="GO" id="GO:0005737">
    <property type="term" value="C:cytoplasm"/>
    <property type="evidence" value="ECO:0007669"/>
    <property type="project" value="UniProtKB-SubCell"/>
</dbReference>
<dbReference type="InterPro" id="IPR052365">
    <property type="entry name" value="THEM4/THEM5_acyl-CoA_thioest"/>
</dbReference>
<dbReference type="GO" id="GO:0006631">
    <property type="term" value="P:fatty acid metabolic process"/>
    <property type="evidence" value="ECO:0007669"/>
    <property type="project" value="UniProtKB-KW"/>
</dbReference>
<evidence type="ECO:0000256" key="20">
    <source>
        <dbReference type="ARBA" id="ARBA00047734"/>
    </source>
</evidence>
<evidence type="ECO:0000256" key="5">
    <source>
        <dbReference type="ARBA" id="ARBA00022490"/>
    </source>
</evidence>
<comment type="catalytic activity">
    <reaction evidence="13">
        <text>(5Z,8Z,11Z,14Z)-eicosatetraenoyl-CoA + H2O = (5Z,8Z,11Z,14Z)-eicosatetraenoate + CoA + H(+)</text>
        <dbReference type="Rhea" id="RHEA:40151"/>
        <dbReference type="ChEBI" id="CHEBI:15377"/>
        <dbReference type="ChEBI" id="CHEBI:15378"/>
        <dbReference type="ChEBI" id="CHEBI:32395"/>
        <dbReference type="ChEBI" id="CHEBI:57287"/>
        <dbReference type="ChEBI" id="CHEBI:57368"/>
    </reaction>
    <physiologicalReaction direction="left-to-right" evidence="13">
        <dbReference type="Rhea" id="RHEA:40152"/>
    </physiologicalReaction>
</comment>
<keyword evidence="8" id="KW-0276">Fatty acid metabolism</keyword>
<evidence type="ECO:0000256" key="21">
    <source>
        <dbReference type="ARBA" id="ARBA00047969"/>
    </source>
</evidence>
<dbReference type="KEGG" id="fbe:FF125_06970"/>
<evidence type="ECO:0000256" key="4">
    <source>
        <dbReference type="ARBA" id="ARBA00022475"/>
    </source>
</evidence>
<evidence type="ECO:0000256" key="17">
    <source>
        <dbReference type="ARBA" id="ARBA00040123"/>
    </source>
</evidence>
<dbReference type="RefSeq" id="WP_138949085.1">
    <property type="nucleotide sequence ID" value="NZ_CP040749.1"/>
</dbReference>
<evidence type="ECO:0000256" key="13">
    <source>
        <dbReference type="ARBA" id="ARBA00035852"/>
    </source>
</evidence>
<sequence length="158" mass="17142">MHINTKNLKAIQDLYPDELAHCYGCGKSNPDGFQLKTYLVGDETIAYFTPQPKYTALPGSVYGGLIASILDCHGTGSAAAFVCKNEHISLVDATTIPVRCVTALLKIDFKNPTPMGVELELKGKLRSIEGRKIWVDMTLTANGIICATGEILAIRLKD</sequence>
<keyword evidence="6" id="KW-0053">Apoptosis</keyword>
<evidence type="ECO:0000256" key="3">
    <source>
        <dbReference type="ARBA" id="ARBA00004632"/>
    </source>
</evidence>
<comment type="catalytic activity">
    <reaction evidence="21">
        <text>decanoyl-CoA + H2O = decanoate + CoA + H(+)</text>
        <dbReference type="Rhea" id="RHEA:40059"/>
        <dbReference type="ChEBI" id="CHEBI:15377"/>
        <dbReference type="ChEBI" id="CHEBI:15378"/>
        <dbReference type="ChEBI" id="CHEBI:27689"/>
        <dbReference type="ChEBI" id="CHEBI:57287"/>
        <dbReference type="ChEBI" id="CHEBI:61430"/>
    </reaction>
    <physiologicalReaction direction="left-to-right" evidence="21">
        <dbReference type="Rhea" id="RHEA:40060"/>
    </physiologicalReaction>
</comment>
<dbReference type="GO" id="GO:0016790">
    <property type="term" value="F:thiolester hydrolase activity"/>
    <property type="evidence" value="ECO:0007669"/>
    <property type="project" value="UniProtKB-ARBA"/>
</dbReference>
<dbReference type="PANTHER" id="PTHR12418">
    <property type="entry name" value="ACYL-COENZYME A THIOESTERASE THEM4"/>
    <property type="match status" value="1"/>
</dbReference>
<comment type="catalytic activity">
    <reaction evidence="14">
        <text>(9Z)-octadecenoyl-CoA + H2O = (9Z)-octadecenoate + CoA + H(+)</text>
        <dbReference type="Rhea" id="RHEA:40139"/>
        <dbReference type="ChEBI" id="CHEBI:15377"/>
        <dbReference type="ChEBI" id="CHEBI:15378"/>
        <dbReference type="ChEBI" id="CHEBI:30823"/>
        <dbReference type="ChEBI" id="CHEBI:57287"/>
        <dbReference type="ChEBI" id="CHEBI:57387"/>
    </reaction>
    <physiologicalReaction direction="left-to-right" evidence="14">
        <dbReference type="Rhea" id="RHEA:40140"/>
    </physiologicalReaction>
</comment>
<keyword evidence="4" id="KW-1003">Cell membrane</keyword>
<comment type="subcellular location">
    <subcellularLocation>
        <location evidence="3">Cell projection</location>
        <location evidence="3">Ruffle membrane</location>
    </subcellularLocation>
    <subcellularLocation>
        <location evidence="2">Cytoplasm</location>
    </subcellularLocation>
    <subcellularLocation>
        <location evidence="1">Membrane</location>
        <topology evidence="1">Peripheral membrane protein</topology>
    </subcellularLocation>
</comment>
<evidence type="ECO:0000256" key="15">
    <source>
        <dbReference type="ARBA" id="ARBA00038456"/>
    </source>
</evidence>
<dbReference type="CDD" id="cd03443">
    <property type="entry name" value="PaaI_thioesterase"/>
    <property type="match status" value="1"/>
</dbReference>
<keyword evidence="11" id="KW-0472">Membrane</keyword>
<dbReference type="Pfam" id="PF03061">
    <property type="entry name" value="4HBT"/>
    <property type="match status" value="1"/>
</dbReference>
<keyword evidence="26" id="KW-1185">Reference proteome</keyword>
<gene>
    <name evidence="25" type="ORF">FF125_06970</name>
</gene>
<evidence type="ECO:0000256" key="8">
    <source>
        <dbReference type="ARBA" id="ARBA00022832"/>
    </source>
</evidence>
<comment type="catalytic activity">
    <reaction evidence="23">
        <text>tetradecanoyl-CoA + H2O = tetradecanoate + CoA + H(+)</text>
        <dbReference type="Rhea" id="RHEA:40119"/>
        <dbReference type="ChEBI" id="CHEBI:15377"/>
        <dbReference type="ChEBI" id="CHEBI:15378"/>
        <dbReference type="ChEBI" id="CHEBI:30807"/>
        <dbReference type="ChEBI" id="CHEBI:57287"/>
        <dbReference type="ChEBI" id="CHEBI:57385"/>
    </reaction>
    <physiologicalReaction direction="left-to-right" evidence="23">
        <dbReference type="Rhea" id="RHEA:40120"/>
    </physiologicalReaction>
</comment>
<dbReference type="OrthoDB" id="9792301at2"/>
<keyword evidence="10" id="KW-0443">Lipid metabolism</keyword>